<keyword evidence="4 6" id="KW-1133">Transmembrane helix</keyword>
<evidence type="ECO:0000256" key="1">
    <source>
        <dbReference type="ARBA" id="ARBA00004651"/>
    </source>
</evidence>
<feature type="transmembrane region" description="Helical" evidence="6">
    <location>
        <begin position="120"/>
        <end position="141"/>
    </location>
</feature>
<comment type="subcellular location">
    <subcellularLocation>
        <location evidence="1">Cell membrane</location>
        <topology evidence="1">Multi-pass membrane protein</topology>
    </subcellularLocation>
</comment>
<dbReference type="InterPro" id="IPR019108">
    <property type="entry name" value="Caa3_assmbl_CtaG-rel"/>
</dbReference>
<evidence type="ECO:0000256" key="5">
    <source>
        <dbReference type="ARBA" id="ARBA00023136"/>
    </source>
</evidence>
<evidence type="ECO:0000256" key="4">
    <source>
        <dbReference type="ARBA" id="ARBA00022989"/>
    </source>
</evidence>
<dbReference type="Pfam" id="PF09678">
    <property type="entry name" value="Caa3_CtaG"/>
    <property type="match status" value="1"/>
</dbReference>
<keyword evidence="3 6" id="KW-0812">Transmembrane</keyword>
<sequence length="261" mass="28912">MHTHGQTTGSADEVVVMILLLVAFLVYPFAAMVTSRTYKSWPIRRYLFWMTGIACVGLTLIGPLAAFAHLNFVGHMMGHLLLGMLAPLLIALSAPMTLLLRTLDVRTARKVTNVLKSRPLQFLTNPMTAAILNIGGLYLLYMTDLYTLMHQSIFLYALIHFHVFAAGYLFTVSLIYVDVTSHRYSHLYRSLVLIAALAAHKILAKLIYASPPAGVARAEAEAGAMWMYYGGDVVDIFLIVILCAQWYKATAPRLLTTGDNT</sequence>
<protein>
    <submittedName>
        <fullName evidence="7">Cytochrome c oxidase assembly protein</fullName>
    </submittedName>
</protein>
<organism evidence="7 8">
    <name type="scientific">Exiguobacterium aurantiacum</name>
    <dbReference type="NCBI Taxonomy" id="33987"/>
    <lineage>
        <taxon>Bacteria</taxon>
        <taxon>Bacillati</taxon>
        <taxon>Bacillota</taxon>
        <taxon>Bacilli</taxon>
        <taxon>Bacillales</taxon>
        <taxon>Bacillales Family XII. Incertae Sedis</taxon>
        <taxon>Exiguobacterium</taxon>
    </lineage>
</organism>
<dbReference type="EMBL" id="CP101462">
    <property type="protein sequence ID" value="UTT42650.1"/>
    <property type="molecule type" value="Genomic_DNA"/>
</dbReference>
<proteinExistence type="predicted"/>
<keyword evidence="2" id="KW-1003">Cell membrane</keyword>
<feature type="transmembrane region" description="Helical" evidence="6">
    <location>
        <begin position="153"/>
        <end position="176"/>
    </location>
</feature>
<evidence type="ECO:0000256" key="6">
    <source>
        <dbReference type="SAM" id="Phobius"/>
    </source>
</evidence>
<accession>A0ABY5FM21</accession>
<name>A0ABY5FM21_9BACL</name>
<feature type="transmembrane region" description="Helical" evidence="6">
    <location>
        <begin position="14"/>
        <end position="34"/>
    </location>
</feature>
<feature type="transmembrane region" description="Helical" evidence="6">
    <location>
        <begin position="228"/>
        <end position="247"/>
    </location>
</feature>
<evidence type="ECO:0000256" key="3">
    <source>
        <dbReference type="ARBA" id="ARBA00022692"/>
    </source>
</evidence>
<gene>
    <name evidence="7" type="ORF">NMQ00_14210</name>
</gene>
<evidence type="ECO:0000256" key="2">
    <source>
        <dbReference type="ARBA" id="ARBA00022475"/>
    </source>
</evidence>
<evidence type="ECO:0000313" key="8">
    <source>
        <dbReference type="Proteomes" id="UP001060325"/>
    </source>
</evidence>
<dbReference type="RefSeq" id="WP_255177196.1">
    <property type="nucleotide sequence ID" value="NZ_CP101462.1"/>
</dbReference>
<evidence type="ECO:0000313" key="7">
    <source>
        <dbReference type="EMBL" id="UTT42650.1"/>
    </source>
</evidence>
<dbReference type="Proteomes" id="UP001060325">
    <property type="component" value="Chromosome"/>
</dbReference>
<feature type="transmembrane region" description="Helical" evidence="6">
    <location>
        <begin position="188"/>
        <end position="208"/>
    </location>
</feature>
<reference evidence="7" key="1">
    <citation type="submission" date="2022-07" db="EMBL/GenBank/DDBJ databases">
        <title>Complete genome of CX2.</title>
        <authorList>
            <person name="Cao G."/>
        </authorList>
    </citation>
    <scope>NUCLEOTIDE SEQUENCE</scope>
    <source>
        <strain evidence="7">CX2</strain>
    </source>
</reference>
<keyword evidence="5 6" id="KW-0472">Membrane</keyword>
<keyword evidence="8" id="KW-1185">Reference proteome</keyword>
<feature type="transmembrane region" description="Helical" evidence="6">
    <location>
        <begin position="46"/>
        <end position="68"/>
    </location>
</feature>
<feature type="transmembrane region" description="Helical" evidence="6">
    <location>
        <begin position="80"/>
        <end position="100"/>
    </location>
</feature>